<gene>
    <name evidence="1" type="ORF">YM304_40490</name>
</gene>
<organism evidence="1 2">
    <name type="scientific">Ilumatobacter coccineus (strain NBRC 103263 / KCTC 29153 / YM16-304)</name>
    <dbReference type="NCBI Taxonomy" id="1313172"/>
    <lineage>
        <taxon>Bacteria</taxon>
        <taxon>Bacillati</taxon>
        <taxon>Actinomycetota</taxon>
        <taxon>Acidimicrobiia</taxon>
        <taxon>Acidimicrobiales</taxon>
        <taxon>Ilumatobacteraceae</taxon>
        <taxon>Ilumatobacter</taxon>
    </lineage>
</organism>
<dbReference type="AlphaFoldDB" id="A0A6C7EDG8"/>
<name>A0A6C7EDG8_ILUCY</name>
<keyword evidence="2" id="KW-1185">Reference proteome</keyword>
<proteinExistence type="predicted"/>
<dbReference type="SUPFAM" id="SSF51197">
    <property type="entry name" value="Clavaminate synthase-like"/>
    <property type="match status" value="1"/>
</dbReference>
<dbReference type="GO" id="GO:0005506">
    <property type="term" value="F:iron ion binding"/>
    <property type="evidence" value="ECO:0007669"/>
    <property type="project" value="UniProtKB-ARBA"/>
</dbReference>
<sequence length="256" mass="27971">MLTSTEATEQWNRNGWLLVDDAVDERGLAELREAIDELTAWASNDGPGLHHFEQTDSGPALARSERFADVHERLGAFVRSGIVTDVVGAMLGEPAVLFKEKVNYKHPGGGGFAPHQDAPAYRFVDHHVSVMVPIDPATVASGCLWFAPGHTHGQLDTDERGRLTDAAVASLDWQPIEVRPGQLLAFDSYAPHRSDTNTTNHPRRALYLTYNAASRGDFREAYYADKDTEFARGGARSASGTVRVSISDDFLGRPVA</sequence>
<dbReference type="EMBL" id="AP012057">
    <property type="protein sequence ID" value="BAN04363.1"/>
    <property type="molecule type" value="Genomic_DNA"/>
</dbReference>
<evidence type="ECO:0000313" key="2">
    <source>
        <dbReference type="Proteomes" id="UP000011863"/>
    </source>
</evidence>
<dbReference type="InterPro" id="IPR008775">
    <property type="entry name" value="Phytyl_CoA_dOase-like"/>
</dbReference>
<dbReference type="Gene3D" id="2.60.120.620">
    <property type="entry name" value="q2cbj1_9rhob like domain"/>
    <property type="match status" value="1"/>
</dbReference>
<dbReference type="PANTHER" id="PTHR20883:SF48">
    <property type="entry name" value="ECTOINE DIOXYGENASE"/>
    <property type="match status" value="1"/>
</dbReference>
<reference evidence="1 2" key="1">
    <citation type="journal article" date="2013" name="Int. J. Syst. Evol. Microbiol.">
        <title>Ilumatobacter nonamiense sp. nov. and Ilumatobacter coccineum sp. nov., isolated from seashore sand.</title>
        <authorList>
            <person name="Matsumoto A."/>
            <person name="Kasai H."/>
            <person name="Matsuo Y."/>
            <person name="Shizuri Y."/>
            <person name="Ichikawa N."/>
            <person name="Fujita N."/>
            <person name="Omura S."/>
            <person name="Takahashi Y."/>
        </authorList>
    </citation>
    <scope>NUCLEOTIDE SEQUENCE [LARGE SCALE GENOMIC DNA]</scope>
    <source>
        <strain evidence="2">NBRC 103263 / KCTC 29153 / YM16-304</strain>
    </source>
</reference>
<dbReference type="Pfam" id="PF05721">
    <property type="entry name" value="PhyH"/>
    <property type="match status" value="1"/>
</dbReference>
<evidence type="ECO:0000313" key="1">
    <source>
        <dbReference type="EMBL" id="BAN04363.1"/>
    </source>
</evidence>
<dbReference type="PANTHER" id="PTHR20883">
    <property type="entry name" value="PHYTANOYL-COA DIOXYGENASE DOMAIN CONTAINING 1"/>
    <property type="match status" value="1"/>
</dbReference>
<dbReference type="RefSeq" id="WP_015443610.1">
    <property type="nucleotide sequence ID" value="NC_020520.1"/>
</dbReference>
<dbReference type="GO" id="GO:0016706">
    <property type="term" value="F:2-oxoglutarate-dependent dioxygenase activity"/>
    <property type="evidence" value="ECO:0007669"/>
    <property type="project" value="UniProtKB-ARBA"/>
</dbReference>
<dbReference type="OrthoDB" id="9796766at2"/>
<dbReference type="Proteomes" id="UP000011863">
    <property type="component" value="Chromosome"/>
</dbReference>
<accession>A0A6C7EDG8</accession>
<dbReference type="KEGG" id="aym:YM304_40490"/>
<protein>
    <submittedName>
        <fullName evidence="1">Putative oxygenase</fullName>
    </submittedName>
</protein>